<feature type="transmembrane region" description="Helical" evidence="6">
    <location>
        <begin position="48"/>
        <end position="70"/>
    </location>
</feature>
<evidence type="ECO:0000256" key="4">
    <source>
        <dbReference type="ARBA" id="ARBA00023136"/>
    </source>
</evidence>
<dbReference type="PROSITE" id="PS50850">
    <property type="entry name" value="MFS"/>
    <property type="match status" value="1"/>
</dbReference>
<feature type="transmembrane region" description="Helical" evidence="6">
    <location>
        <begin position="430"/>
        <end position="453"/>
    </location>
</feature>
<dbReference type="Proteomes" id="UP000274504">
    <property type="component" value="Unassembled WGS sequence"/>
</dbReference>
<evidence type="ECO:0000256" key="2">
    <source>
        <dbReference type="ARBA" id="ARBA00022692"/>
    </source>
</evidence>
<dbReference type="SUPFAM" id="SSF103473">
    <property type="entry name" value="MFS general substrate transporter"/>
    <property type="match status" value="1"/>
</dbReference>
<dbReference type="InterPro" id="IPR005828">
    <property type="entry name" value="MFS_sugar_transport-like"/>
</dbReference>
<dbReference type="WBParaSite" id="HDID_0000762001-mRNA-1">
    <property type="protein sequence ID" value="HDID_0000762001-mRNA-1"/>
    <property type="gene ID" value="HDID_0000762001"/>
</dbReference>
<protein>
    <submittedName>
        <fullName evidence="10">MFS domain-containing protein</fullName>
    </submittedName>
</protein>
<dbReference type="Pfam" id="PF00083">
    <property type="entry name" value="Sugar_tr"/>
    <property type="match status" value="1"/>
</dbReference>
<dbReference type="STRING" id="6216.A0A0R3SR56"/>
<feature type="transmembrane region" description="Helical" evidence="6">
    <location>
        <begin position="239"/>
        <end position="259"/>
    </location>
</feature>
<feature type="region of interest" description="Disordered" evidence="5">
    <location>
        <begin position="598"/>
        <end position="620"/>
    </location>
</feature>
<feature type="transmembrane region" description="Helical" evidence="6">
    <location>
        <begin position="526"/>
        <end position="546"/>
    </location>
</feature>
<evidence type="ECO:0000259" key="7">
    <source>
        <dbReference type="PROSITE" id="PS50850"/>
    </source>
</evidence>
<evidence type="ECO:0000313" key="9">
    <source>
        <dbReference type="Proteomes" id="UP000274504"/>
    </source>
</evidence>
<reference evidence="10" key="1">
    <citation type="submission" date="2017-02" db="UniProtKB">
        <authorList>
            <consortium name="WormBaseParasite"/>
        </authorList>
    </citation>
    <scope>IDENTIFICATION</scope>
</reference>
<dbReference type="GO" id="GO:0016020">
    <property type="term" value="C:membrane"/>
    <property type="evidence" value="ECO:0007669"/>
    <property type="project" value="UniProtKB-SubCell"/>
</dbReference>
<organism evidence="10">
    <name type="scientific">Hymenolepis diminuta</name>
    <name type="common">Rat tapeworm</name>
    <dbReference type="NCBI Taxonomy" id="6216"/>
    <lineage>
        <taxon>Eukaryota</taxon>
        <taxon>Metazoa</taxon>
        <taxon>Spiralia</taxon>
        <taxon>Lophotrochozoa</taxon>
        <taxon>Platyhelminthes</taxon>
        <taxon>Cestoda</taxon>
        <taxon>Eucestoda</taxon>
        <taxon>Cyclophyllidea</taxon>
        <taxon>Hymenolepididae</taxon>
        <taxon>Hymenolepis</taxon>
    </lineage>
</organism>
<dbReference type="PANTHER" id="PTHR24064">
    <property type="entry name" value="SOLUTE CARRIER FAMILY 22 MEMBER"/>
    <property type="match status" value="1"/>
</dbReference>
<sequence>MGNILKHLNSISSSYKDGGSENPKNVCEFPHKVDVDHILKHYSGNNGFAQIIMVLIVAFTVPPAAIFPVFGNTELPHRCRLDPATEKELAMRYSGSSEDNFDSIAALVGPWPDANSSNFGDRHRFGCKRYLVPLISVSQNTTGLLTIPCDNNYIYKYSSDQYPGGIINEWDLVCDQAWMGPFSTAMYMVGMMIGYIFGGMAGDHFGRRHVALVACLVEAVSIIAVSLSKTLWFYNLSRFVLASASSVKIVVLLVLCMEVTTARQRSIINGIWSLTHCFLLRVFLSPLAYWFPKWRWFHGMACMLSFLSFPSIFMFPESPRWLVSQHRKLDALHEIYKIYLINRKMKWSKNKAPELTEDEFIYLIRQEAAVIRPPNLKVQAGVSSKSQFKNTLKSLKDRTMIRIILQCVFLFSGQLAICFGLLFYGNAIRVNIYLVNFLNSMTQIPATIISVLMYRYCKKRKTPIVTMYTCSMLVLSIAPIYNLVMKPEGDFVLNICCNLSLILLAAAMNMIFIYVPELFASEARTLGLGVASGLGRVGGVICPFINALDDKTFHGLPIIIYIGVHLLELVNLFWLPDTSGRNLLNNFDQNKDEEISVGQEIEINDGPTEEDGEEKNEEGHPIWASTMDEMIATTHVIHSGSELRDDF</sequence>
<evidence type="ECO:0000313" key="8">
    <source>
        <dbReference type="EMBL" id="VDL59936.1"/>
    </source>
</evidence>
<keyword evidence="2 6" id="KW-0812">Transmembrane</keyword>
<gene>
    <name evidence="8" type="ORF">HDID_LOCUS7618</name>
</gene>
<dbReference type="InterPro" id="IPR036259">
    <property type="entry name" value="MFS_trans_sf"/>
</dbReference>
<feature type="transmembrane region" description="Helical" evidence="6">
    <location>
        <begin position="210"/>
        <end position="227"/>
    </location>
</feature>
<dbReference type="OrthoDB" id="5141738at2759"/>
<feature type="domain" description="Major facilitator superfamily (MFS) profile" evidence="7">
    <location>
        <begin position="136"/>
        <end position="579"/>
    </location>
</feature>
<dbReference type="AlphaFoldDB" id="A0A0R3SR56"/>
<feature type="compositionally biased region" description="Acidic residues" evidence="5">
    <location>
        <begin position="607"/>
        <end position="616"/>
    </location>
</feature>
<reference evidence="8 9" key="2">
    <citation type="submission" date="2018-11" db="EMBL/GenBank/DDBJ databases">
        <authorList>
            <consortium name="Pathogen Informatics"/>
        </authorList>
    </citation>
    <scope>NUCLEOTIDE SEQUENCE [LARGE SCALE GENOMIC DNA]</scope>
</reference>
<dbReference type="InterPro" id="IPR020846">
    <property type="entry name" value="MFS_dom"/>
</dbReference>
<feature type="transmembrane region" description="Helical" evidence="6">
    <location>
        <begin position="296"/>
        <end position="315"/>
    </location>
</feature>
<feature type="transmembrane region" description="Helical" evidence="6">
    <location>
        <begin position="271"/>
        <end position="290"/>
    </location>
</feature>
<feature type="transmembrane region" description="Helical" evidence="6">
    <location>
        <begin position="178"/>
        <end position="198"/>
    </location>
</feature>
<feature type="transmembrane region" description="Helical" evidence="6">
    <location>
        <begin position="403"/>
        <end position="424"/>
    </location>
</feature>
<keyword evidence="4 6" id="KW-0472">Membrane</keyword>
<evidence type="ECO:0000256" key="6">
    <source>
        <dbReference type="SAM" id="Phobius"/>
    </source>
</evidence>
<feature type="transmembrane region" description="Helical" evidence="6">
    <location>
        <begin position="558"/>
        <end position="575"/>
    </location>
</feature>
<name>A0A0R3SR56_HYMDI</name>
<evidence type="ECO:0000313" key="10">
    <source>
        <dbReference type="WBParaSite" id="HDID_0000762001-mRNA-1"/>
    </source>
</evidence>
<evidence type="ECO:0000256" key="1">
    <source>
        <dbReference type="ARBA" id="ARBA00004141"/>
    </source>
</evidence>
<dbReference type="Gene3D" id="1.20.1250.20">
    <property type="entry name" value="MFS general substrate transporter like domains"/>
    <property type="match status" value="1"/>
</dbReference>
<accession>A0A0R3SR56</accession>
<proteinExistence type="predicted"/>
<dbReference type="GO" id="GO:0022857">
    <property type="term" value="F:transmembrane transporter activity"/>
    <property type="evidence" value="ECO:0007669"/>
    <property type="project" value="InterPro"/>
</dbReference>
<feature type="transmembrane region" description="Helical" evidence="6">
    <location>
        <begin position="491"/>
        <end position="514"/>
    </location>
</feature>
<feature type="transmembrane region" description="Helical" evidence="6">
    <location>
        <begin position="465"/>
        <end position="485"/>
    </location>
</feature>
<dbReference type="EMBL" id="UYSG01010955">
    <property type="protein sequence ID" value="VDL59936.1"/>
    <property type="molecule type" value="Genomic_DNA"/>
</dbReference>
<evidence type="ECO:0000256" key="3">
    <source>
        <dbReference type="ARBA" id="ARBA00022989"/>
    </source>
</evidence>
<comment type="subcellular location">
    <subcellularLocation>
        <location evidence="1">Membrane</location>
        <topology evidence="1">Multi-pass membrane protein</topology>
    </subcellularLocation>
</comment>
<keyword evidence="3 6" id="KW-1133">Transmembrane helix</keyword>
<evidence type="ECO:0000256" key="5">
    <source>
        <dbReference type="SAM" id="MobiDB-lite"/>
    </source>
</evidence>